<evidence type="ECO:0000313" key="2">
    <source>
        <dbReference type="EMBL" id="GAX91039.1"/>
    </source>
</evidence>
<evidence type="ECO:0000256" key="1">
    <source>
        <dbReference type="SAM" id="MobiDB-lite"/>
    </source>
</evidence>
<accession>A0A292YQ57</accession>
<comment type="caution">
    <text evidence="2">The sequence shown here is derived from an EMBL/GenBank/DDBJ whole genome shotgun (WGS) entry which is preliminary data.</text>
</comment>
<name>A0A292YQ57_9BACL</name>
<evidence type="ECO:0000313" key="3">
    <source>
        <dbReference type="Proteomes" id="UP000217785"/>
    </source>
</evidence>
<reference evidence="3" key="1">
    <citation type="submission" date="2017-07" db="EMBL/GenBank/DDBJ databases">
        <title>Draft genome sequence of Effusibacillus lacus strain skLN1.</title>
        <authorList>
            <person name="Watanabe M."/>
            <person name="Kojima H."/>
            <person name="Fukui M."/>
        </authorList>
    </citation>
    <scope>NUCLEOTIDE SEQUENCE [LARGE SCALE GENOMIC DNA]</scope>
    <source>
        <strain evidence="3">skLN1</strain>
    </source>
</reference>
<sequence>MFNGNPDQTESYMPGKPQQMAEPHELAPELLEPEPASESPELEEASETADRNPEPPSFVPRPFGYVPGSPVFYGPPVYRMSPVVYVPGQLVYVPLFPGYRYWT</sequence>
<dbReference type="EMBL" id="BDUF01000076">
    <property type="protein sequence ID" value="GAX91039.1"/>
    <property type="molecule type" value="Genomic_DNA"/>
</dbReference>
<proteinExistence type="predicted"/>
<organism evidence="2 3">
    <name type="scientific">Effusibacillus lacus</name>
    <dbReference type="NCBI Taxonomy" id="1348429"/>
    <lineage>
        <taxon>Bacteria</taxon>
        <taxon>Bacillati</taxon>
        <taxon>Bacillota</taxon>
        <taxon>Bacilli</taxon>
        <taxon>Bacillales</taxon>
        <taxon>Alicyclobacillaceae</taxon>
        <taxon>Effusibacillus</taxon>
    </lineage>
</organism>
<keyword evidence="3" id="KW-1185">Reference proteome</keyword>
<feature type="compositionally biased region" description="Low complexity" evidence="1">
    <location>
        <begin position="28"/>
        <end position="39"/>
    </location>
</feature>
<dbReference type="Proteomes" id="UP000217785">
    <property type="component" value="Unassembled WGS sequence"/>
</dbReference>
<dbReference type="AlphaFoldDB" id="A0A292YQ57"/>
<dbReference type="RefSeq" id="WP_131927674.1">
    <property type="nucleotide sequence ID" value="NZ_BDUF01000076.1"/>
</dbReference>
<protein>
    <submittedName>
        <fullName evidence="2">Uncharacterized protein</fullName>
    </submittedName>
</protein>
<feature type="region of interest" description="Disordered" evidence="1">
    <location>
        <begin position="1"/>
        <end position="62"/>
    </location>
</feature>
<gene>
    <name evidence="2" type="ORF">EFBL_2699</name>
</gene>
<feature type="compositionally biased region" description="Polar residues" evidence="1">
    <location>
        <begin position="1"/>
        <end position="11"/>
    </location>
</feature>